<protein>
    <recommendedName>
        <fullName evidence="3">Bacterial transcriptional activator domain-containing protein</fullName>
    </recommendedName>
</protein>
<dbReference type="AlphaFoldDB" id="A0A895YEV0"/>
<dbReference type="Gene3D" id="1.25.40.10">
    <property type="entry name" value="Tetratricopeptide repeat domain"/>
    <property type="match status" value="1"/>
</dbReference>
<proteinExistence type="predicted"/>
<dbReference type="InterPro" id="IPR051677">
    <property type="entry name" value="AfsR-DnrI-RedD_regulator"/>
</dbReference>
<dbReference type="PANTHER" id="PTHR35807">
    <property type="entry name" value="TRANSCRIPTIONAL REGULATOR REDD-RELATED"/>
    <property type="match status" value="1"/>
</dbReference>
<dbReference type="PANTHER" id="PTHR35807:SF1">
    <property type="entry name" value="TRANSCRIPTIONAL REGULATOR REDD"/>
    <property type="match status" value="1"/>
</dbReference>
<evidence type="ECO:0000259" key="3">
    <source>
        <dbReference type="SMART" id="SM01043"/>
    </source>
</evidence>
<dbReference type="EMBL" id="CP070499">
    <property type="protein sequence ID" value="QSB14665.1"/>
    <property type="molecule type" value="Genomic_DNA"/>
</dbReference>
<organism evidence="4 5">
    <name type="scientific">Natronosporangium hydrolyticum</name>
    <dbReference type="NCBI Taxonomy" id="2811111"/>
    <lineage>
        <taxon>Bacteria</taxon>
        <taxon>Bacillati</taxon>
        <taxon>Actinomycetota</taxon>
        <taxon>Actinomycetes</taxon>
        <taxon>Micromonosporales</taxon>
        <taxon>Micromonosporaceae</taxon>
        <taxon>Natronosporangium</taxon>
    </lineage>
</organism>
<sequence length="187" mass="20496">MTTQSNRILTGQRGIGGYSIVADSQEVDLLSFRSLRAEAKKKLLAGRNEEAAVELKKAIAIWRGPFGEDLANTGRLTAIARGVNNERTLAVEQLGRVAITIRNVGEAIQLLDRHVNDSPTRESGWVLLACAHYMNGNPAIAQSTVRRACQALSEEVGLLPSADLRAAENAAVRHDDRWFQRHLGSMR</sequence>
<dbReference type="InterPro" id="IPR005158">
    <property type="entry name" value="BTAD"/>
</dbReference>
<gene>
    <name evidence="4" type="ORF">JQS43_24925</name>
</gene>
<name>A0A895YEV0_9ACTN</name>
<dbReference type="InterPro" id="IPR011990">
    <property type="entry name" value="TPR-like_helical_dom_sf"/>
</dbReference>
<dbReference type="KEGG" id="nhy:JQS43_24925"/>
<dbReference type="Proteomes" id="UP000662857">
    <property type="component" value="Chromosome"/>
</dbReference>
<evidence type="ECO:0000256" key="2">
    <source>
        <dbReference type="ARBA" id="ARBA00023163"/>
    </source>
</evidence>
<dbReference type="SUPFAM" id="SSF48452">
    <property type="entry name" value="TPR-like"/>
    <property type="match status" value="1"/>
</dbReference>
<evidence type="ECO:0000313" key="4">
    <source>
        <dbReference type="EMBL" id="QSB14665.1"/>
    </source>
</evidence>
<keyword evidence="5" id="KW-1185">Reference proteome</keyword>
<dbReference type="GO" id="GO:0003677">
    <property type="term" value="F:DNA binding"/>
    <property type="evidence" value="ECO:0007669"/>
    <property type="project" value="TreeGrafter"/>
</dbReference>
<accession>A0A895YEV0</accession>
<dbReference type="SMART" id="SM01043">
    <property type="entry name" value="BTAD"/>
    <property type="match status" value="1"/>
</dbReference>
<keyword evidence="1" id="KW-0805">Transcription regulation</keyword>
<evidence type="ECO:0000256" key="1">
    <source>
        <dbReference type="ARBA" id="ARBA00023015"/>
    </source>
</evidence>
<reference evidence="4" key="1">
    <citation type="submission" date="2021-02" db="EMBL/GenBank/DDBJ databases">
        <title>Natrosporangium hydrolyticum gen. nov., sp. nov, a haloalkaliphilic actinobacterium from a soda solonchak soil.</title>
        <authorList>
            <person name="Sorokin D.Y."/>
            <person name="Khijniak T.V."/>
            <person name="Zakharycheva A.P."/>
            <person name="Boueva O.V."/>
            <person name="Ariskina E.V."/>
            <person name="Hahnke R.L."/>
            <person name="Bunk B."/>
            <person name="Sproer C."/>
            <person name="Schumann P."/>
            <person name="Evtushenko L.I."/>
            <person name="Kublanov I.V."/>
        </authorList>
    </citation>
    <scope>NUCLEOTIDE SEQUENCE</scope>
    <source>
        <strain evidence="4">DSM 106523</strain>
    </source>
</reference>
<dbReference type="RefSeq" id="WP_239676814.1">
    <property type="nucleotide sequence ID" value="NZ_CP070499.1"/>
</dbReference>
<dbReference type="GO" id="GO:0006355">
    <property type="term" value="P:regulation of DNA-templated transcription"/>
    <property type="evidence" value="ECO:0007669"/>
    <property type="project" value="TreeGrafter"/>
</dbReference>
<evidence type="ECO:0000313" key="5">
    <source>
        <dbReference type="Proteomes" id="UP000662857"/>
    </source>
</evidence>
<dbReference type="Pfam" id="PF03704">
    <property type="entry name" value="BTAD"/>
    <property type="match status" value="1"/>
</dbReference>
<feature type="domain" description="Bacterial transcriptional activator" evidence="3">
    <location>
        <begin position="27"/>
        <end position="172"/>
    </location>
</feature>
<keyword evidence="2" id="KW-0804">Transcription</keyword>